<sequence>MSSQYSIAGGGLEPSSEIRRDVCGLSKNALALRNQLASLPMSNALEFLASVRKIAREIDLEADAVSEELASIEESYPKILATLRG</sequence>
<reference evidence="1" key="1">
    <citation type="submission" date="2021-06" db="EMBL/GenBank/DDBJ databases">
        <title>Parelaphostrongylus tenuis whole genome reference sequence.</title>
        <authorList>
            <person name="Garwood T.J."/>
            <person name="Larsen P.A."/>
            <person name="Fountain-Jones N.M."/>
            <person name="Garbe J.R."/>
            <person name="Macchietto M.G."/>
            <person name="Kania S.A."/>
            <person name="Gerhold R.W."/>
            <person name="Richards J.E."/>
            <person name="Wolf T.M."/>
        </authorList>
    </citation>
    <scope>NUCLEOTIDE SEQUENCE</scope>
    <source>
        <strain evidence="1">MNPRO001-30</strain>
        <tissue evidence="1">Meninges</tissue>
    </source>
</reference>
<dbReference type="AlphaFoldDB" id="A0AAD5N229"/>
<gene>
    <name evidence="1" type="ORF">KIN20_019319</name>
</gene>
<evidence type="ECO:0000313" key="1">
    <source>
        <dbReference type="EMBL" id="KAJ1360366.1"/>
    </source>
</evidence>
<evidence type="ECO:0000313" key="2">
    <source>
        <dbReference type="Proteomes" id="UP001196413"/>
    </source>
</evidence>
<accession>A0AAD5N229</accession>
<dbReference type="Proteomes" id="UP001196413">
    <property type="component" value="Unassembled WGS sequence"/>
</dbReference>
<organism evidence="1 2">
    <name type="scientific">Parelaphostrongylus tenuis</name>
    <name type="common">Meningeal worm</name>
    <dbReference type="NCBI Taxonomy" id="148309"/>
    <lineage>
        <taxon>Eukaryota</taxon>
        <taxon>Metazoa</taxon>
        <taxon>Ecdysozoa</taxon>
        <taxon>Nematoda</taxon>
        <taxon>Chromadorea</taxon>
        <taxon>Rhabditida</taxon>
        <taxon>Rhabditina</taxon>
        <taxon>Rhabditomorpha</taxon>
        <taxon>Strongyloidea</taxon>
        <taxon>Metastrongylidae</taxon>
        <taxon>Parelaphostrongylus</taxon>
    </lineage>
</organism>
<protein>
    <submittedName>
        <fullName evidence="1">Uncharacterized protein</fullName>
    </submittedName>
</protein>
<keyword evidence="2" id="KW-1185">Reference proteome</keyword>
<proteinExistence type="predicted"/>
<dbReference type="EMBL" id="JAHQIW010003849">
    <property type="protein sequence ID" value="KAJ1360366.1"/>
    <property type="molecule type" value="Genomic_DNA"/>
</dbReference>
<comment type="caution">
    <text evidence="1">The sequence shown here is derived from an EMBL/GenBank/DDBJ whole genome shotgun (WGS) entry which is preliminary data.</text>
</comment>
<name>A0AAD5N229_PARTN</name>